<dbReference type="HOGENOM" id="CLU_2085643_0_0_1"/>
<keyword evidence="3" id="KW-1185">Reference proteome</keyword>
<sequence>MKFTLAALLVALPAIVTASPVQTRQDSSLCASGGLTSLDACCTGELAGHLAATPLGGTFAALCSPIDTVCGVAATLVNLCCPADDGTAQLSPTCIVSGFNGTTGGLGGVIGGLGGII</sequence>
<reference evidence="2 3" key="1">
    <citation type="journal article" date="2014" name="PLoS Genet.">
        <title>Analysis of the Phlebiopsis gigantea genome, transcriptome and secretome provides insight into its pioneer colonization strategies of wood.</title>
        <authorList>
            <person name="Hori C."/>
            <person name="Ishida T."/>
            <person name="Igarashi K."/>
            <person name="Samejima M."/>
            <person name="Suzuki H."/>
            <person name="Master E."/>
            <person name="Ferreira P."/>
            <person name="Ruiz-Duenas F.J."/>
            <person name="Held B."/>
            <person name="Canessa P."/>
            <person name="Larrondo L.F."/>
            <person name="Schmoll M."/>
            <person name="Druzhinina I.S."/>
            <person name="Kubicek C.P."/>
            <person name="Gaskell J.A."/>
            <person name="Kersten P."/>
            <person name="St John F."/>
            <person name="Glasner J."/>
            <person name="Sabat G."/>
            <person name="Splinter BonDurant S."/>
            <person name="Syed K."/>
            <person name="Yadav J."/>
            <person name="Mgbeahuruike A.C."/>
            <person name="Kovalchuk A."/>
            <person name="Asiegbu F.O."/>
            <person name="Lackner G."/>
            <person name="Hoffmeister D."/>
            <person name="Rencoret J."/>
            <person name="Gutierrez A."/>
            <person name="Sun H."/>
            <person name="Lindquist E."/>
            <person name="Barry K."/>
            <person name="Riley R."/>
            <person name="Grigoriev I.V."/>
            <person name="Henrissat B."/>
            <person name="Kues U."/>
            <person name="Berka R.M."/>
            <person name="Martinez A.T."/>
            <person name="Covert S.F."/>
            <person name="Blanchette R.A."/>
            <person name="Cullen D."/>
        </authorList>
    </citation>
    <scope>NUCLEOTIDE SEQUENCE [LARGE SCALE GENOMIC DNA]</scope>
    <source>
        <strain evidence="2 3">11061_1 CR5-6</strain>
    </source>
</reference>
<organism evidence="2 3">
    <name type="scientific">Phlebiopsis gigantea (strain 11061_1 CR5-6)</name>
    <name type="common">White-rot fungus</name>
    <name type="synonym">Peniophora gigantea</name>
    <dbReference type="NCBI Taxonomy" id="745531"/>
    <lineage>
        <taxon>Eukaryota</taxon>
        <taxon>Fungi</taxon>
        <taxon>Dikarya</taxon>
        <taxon>Basidiomycota</taxon>
        <taxon>Agaricomycotina</taxon>
        <taxon>Agaricomycetes</taxon>
        <taxon>Polyporales</taxon>
        <taxon>Phanerochaetaceae</taxon>
        <taxon>Phlebiopsis</taxon>
    </lineage>
</organism>
<feature type="signal peptide" evidence="1">
    <location>
        <begin position="1"/>
        <end position="18"/>
    </location>
</feature>
<feature type="chain" id="PRO_5002169833" evidence="1">
    <location>
        <begin position="19"/>
        <end position="117"/>
    </location>
</feature>
<evidence type="ECO:0000313" key="2">
    <source>
        <dbReference type="EMBL" id="KIP11531.1"/>
    </source>
</evidence>
<dbReference type="Proteomes" id="UP000053257">
    <property type="component" value="Unassembled WGS sequence"/>
</dbReference>
<dbReference type="AlphaFoldDB" id="A0A0C3S5X4"/>
<evidence type="ECO:0000313" key="3">
    <source>
        <dbReference type="Proteomes" id="UP000053257"/>
    </source>
</evidence>
<gene>
    <name evidence="2" type="ORF">PHLGIDRAFT_454822</name>
</gene>
<accession>A0A0C3S5X4</accession>
<proteinExistence type="predicted"/>
<dbReference type="EMBL" id="KN840445">
    <property type="protein sequence ID" value="KIP11531.1"/>
    <property type="molecule type" value="Genomic_DNA"/>
</dbReference>
<keyword evidence="1" id="KW-0732">Signal</keyword>
<name>A0A0C3S5X4_PHLG1</name>
<evidence type="ECO:0000256" key="1">
    <source>
        <dbReference type="SAM" id="SignalP"/>
    </source>
</evidence>
<protein>
    <submittedName>
        <fullName evidence="2">Hydrophobin</fullName>
    </submittedName>
</protein>